<dbReference type="Proteomes" id="UP000184212">
    <property type="component" value="Unassembled WGS sequence"/>
</dbReference>
<keyword evidence="3" id="KW-1185">Reference proteome</keyword>
<feature type="domain" description="Putative auto-transporter adhesin head GIN" evidence="1">
    <location>
        <begin position="33"/>
        <end position="202"/>
    </location>
</feature>
<accession>A0A1M5MUV3</accession>
<protein>
    <recommendedName>
        <fullName evidence="1">Putative auto-transporter adhesin head GIN domain-containing protein</fullName>
    </recommendedName>
</protein>
<evidence type="ECO:0000313" key="2">
    <source>
        <dbReference type="EMBL" id="SHG80553.1"/>
    </source>
</evidence>
<evidence type="ECO:0000313" key="3">
    <source>
        <dbReference type="Proteomes" id="UP000184212"/>
    </source>
</evidence>
<dbReference type="AlphaFoldDB" id="A0A1M5MUV3"/>
<organism evidence="2 3">
    <name type="scientific">Chryseolinea serpens</name>
    <dbReference type="NCBI Taxonomy" id="947013"/>
    <lineage>
        <taxon>Bacteria</taxon>
        <taxon>Pseudomonadati</taxon>
        <taxon>Bacteroidota</taxon>
        <taxon>Cytophagia</taxon>
        <taxon>Cytophagales</taxon>
        <taxon>Fulvivirgaceae</taxon>
        <taxon>Chryseolinea</taxon>
    </lineage>
</organism>
<dbReference type="EMBL" id="FQWQ01000001">
    <property type="protein sequence ID" value="SHG80553.1"/>
    <property type="molecule type" value="Genomic_DNA"/>
</dbReference>
<proteinExistence type="predicted"/>
<name>A0A1M5MUV3_9BACT</name>
<dbReference type="Gene3D" id="2.160.20.120">
    <property type="match status" value="1"/>
</dbReference>
<dbReference type="OrthoDB" id="947409at2"/>
<dbReference type="Pfam" id="PF10988">
    <property type="entry name" value="DUF2807"/>
    <property type="match status" value="1"/>
</dbReference>
<dbReference type="InterPro" id="IPR021255">
    <property type="entry name" value="DUF2807"/>
</dbReference>
<gene>
    <name evidence="2" type="ORF">SAMN04488109_1927</name>
</gene>
<dbReference type="RefSeq" id="WP_073133141.1">
    <property type="nucleotide sequence ID" value="NZ_FQWQ01000001.1"/>
</dbReference>
<evidence type="ECO:0000259" key="1">
    <source>
        <dbReference type="Pfam" id="PF10988"/>
    </source>
</evidence>
<dbReference type="STRING" id="947013.SAMN04488109_1927"/>
<sequence>MNRIVFFVFAALSGVVIMGCGDPQEFAPKGLGPFNAIQSNGGVKFKLVSGATNQVISTSLSESMYNVSGGVLSINAAGGVVTVAIRNLNLLSCNACTVENPSPLVADTLVMYIHAGSANLQNIQINHYLGLSALNTGKYKFSGTAAFFNVANVNATSVEAFDLVTDSTYVNSTNIFETDVNATQVINVFINSIGDVNYKGNPPIVRLTATGSGKLKKM</sequence>
<dbReference type="PROSITE" id="PS51257">
    <property type="entry name" value="PROKAR_LIPOPROTEIN"/>
    <property type="match status" value="1"/>
</dbReference>
<reference evidence="2 3" key="1">
    <citation type="submission" date="2016-11" db="EMBL/GenBank/DDBJ databases">
        <authorList>
            <person name="Jaros S."/>
            <person name="Januszkiewicz K."/>
            <person name="Wedrychowicz H."/>
        </authorList>
    </citation>
    <scope>NUCLEOTIDE SEQUENCE [LARGE SCALE GENOMIC DNA]</scope>
    <source>
        <strain evidence="2 3">DSM 24574</strain>
    </source>
</reference>